<dbReference type="Proteomes" id="UP000214746">
    <property type="component" value="Unassembled WGS sequence"/>
</dbReference>
<proteinExistence type="inferred from homology"/>
<dbReference type="InterPro" id="IPR001444">
    <property type="entry name" value="Flag_bb_rod_N"/>
</dbReference>
<dbReference type="OrthoDB" id="9800375at2"/>
<comment type="similarity">
    <text evidence="1 2">Belongs to the flagella basal body rod proteins family.</text>
</comment>
<evidence type="ECO:0000259" key="4">
    <source>
        <dbReference type="Pfam" id="PF06429"/>
    </source>
</evidence>
<comment type="caution">
    <text evidence="6">The sequence shown here is derived from an EMBL/GenBank/DDBJ whole genome shotgun (WGS) entry which is preliminary data.</text>
</comment>
<keyword evidence="6" id="KW-0969">Cilium</keyword>
<evidence type="ECO:0000259" key="3">
    <source>
        <dbReference type="Pfam" id="PF00460"/>
    </source>
</evidence>
<dbReference type="RefSeq" id="WP_089201474.1">
    <property type="nucleotide sequence ID" value="NZ_NHRJ02000017.1"/>
</dbReference>
<dbReference type="InterPro" id="IPR020013">
    <property type="entry name" value="Flagellar_FlgE/F/G"/>
</dbReference>
<evidence type="ECO:0000313" key="6">
    <source>
        <dbReference type="EMBL" id="PZE19381.1"/>
    </source>
</evidence>
<keyword evidence="6" id="KW-0966">Cell projection</keyword>
<reference evidence="6" key="1">
    <citation type="submission" date="2018-06" db="EMBL/GenBank/DDBJ databases">
        <title>Paenibacillus xerothermodurans sp. nov. an extremely dry heat resistant spore forming bacterium isolated from the soil of Cape Canaveral, Florida.</title>
        <authorList>
            <person name="Seuylemezian A."/>
            <person name="Kaur N."/>
            <person name="Patil P."/>
            <person name="Patil P."/>
            <person name="Mayilraj S."/>
            <person name="Vaishampayan P."/>
        </authorList>
    </citation>
    <scope>NUCLEOTIDE SEQUENCE [LARGE SCALE GENOMIC DNA]</scope>
    <source>
        <strain evidence="6">ATCC 27380</strain>
    </source>
</reference>
<dbReference type="AlphaFoldDB" id="A0A2W1N893"/>
<dbReference type="Pfam" id="PF22692">
    <property type="entry name" value="LlgE_F_G_D1"/>
    <property type="match status" value="1"/>
</dbReference>
<dbReference type="PANTHER" id="PTHR30435">
    <property type="entry name" value="FLAGELLAR PROTEIN"/>
    <property type="match status" value="1"/>
</dbReference>
<dbReference type="SUPFAM" id="SSF117143">
    <property type="entry name" value="Flagellar hook protein flgE"/>
    <property type="match status" value="1"/>
</dbReference>
<keyword evidence="7" id="KW-1185">Reference proteome</keyword>
<evidence type="ECO:0000256" key="1">
    <source>
        <dbReference type="ARBA" id="ARBA00009677"/>
    </source>
</evidence>
<feature type="domain" description="Flagellar basal body rod protein N-terminal" evidence="3">
    <location>
        <begin position="12"/>
        <end position="35"/>
    </location>
</feature>
<dbReference type="Pfam" id="PF00460">
    <property type="entry name" value="Flg_bb_rod"/>
    <property type="match status" value="1"/>
</dbReference>
<dbReference type="PANTHER" id="PTHR30435:SF19">
    <property type="entry name" value="FLAGELLAR BASAL-BODY ROD PROTEIN FLGG"/>
    <property type="match status" value="1"/>
</dbReference>
<dbReference type="InterPro" id="IPR037925">
    <property type="entry name" value="FlgE/F/G-like"/>
</dbReference>
<dbReference type="GO" id="GO:0071978">
    <property type="term" value="P:bacterial-type flagellum-dependent swarming motility"/>
    <property type="evidence" value="ECO:0007669"/>
    <property type="project" value="TreeGrafter"/>
</dbReference>
<accession>A0A2W1N893</accession>
<organism evidence="6 7">
    <name type="scientific">Paenibacillus xerothermodurans</name>
    <dbReference type="NCBI Taxonomy" id="1977292"/>
    <lineage>
        <taxon>Bacteria</taxon>
        <taxon>Bacillati</taxon>
        <taxon>Bacillota</taxon>
        <taxon>Bacilli</taxon>
        <taxon>Bacillales</taxon>
        <taxon>Paenibacillaceae</taxon>
        <taxon>Paenibacillus</taxon>
    </lineage>
</organism>
<name>A0A2W1N893_PAEXE</name>
<dbReference type="EMBL" id="NHRJ02000017">
    <property type="protein sequence ID" value="PZE19381.1"/>
    <property type="molecule type" value="Genomic_DNA"/>
</dbReference>
<evidence type="ECO:0000259" key="5">
    <source>
        <dbReference type="Pfam" id="PF22692"/>
    </source>
</evidence>
<gene>
    <name evidence="6" type="ORF">CBW46_018610</name>
</gene>
<feature type="domain" description="Flagellar hook protein FlgE/F/G-like D1" evidence="5">
    <location>
        <begin position="96"/>
        <end position="167"/>
    </location>
</feature>
<keyword evidence="6" id="KW-0282">Flagellum</keyword>
<comment type="subcellular location">
    <subcellularLocation>
        <location evidence="2">Bacterial flagellum basal body</location>
    </subcellularLocation>
</comment>
<dbReference type="InterPro" id="IPR053967">
    <property type="entry name" value="LlgE_F_G-like_D1"/>
</dbReference>
<keyword evidence="2" id="KW-0975">Bacterial flagellum</keyword>
<sequence>MNNSLITASVSMHALQRKLDMLSNNIANINTAGYKRMDASFQDVLTSVKQQPMSFQQQGRLSPLGYNHGWGSRLVQAQMDMAQGSLAASDNPLDVAIEGNGLFEIASADGSAPVYTRDGSFDLRPDTDPTNMVLTTKDGGTVIGVNDDPIRIPVDHRIQIQSDGTILAFNDADKTAAPVQAGQLKLMRVLRPQLLQPLGNNQYTLAGGIANPDVLQPAANNAETPITVKQGFVEQSNVNLADEMTDLLQVQRAFQLNARAVTSSETMMGIANNLRNS</sequence>
<feature type="domain" description="Flagellar basal-body/hook protein C-terminal" evidence="4">
    <location>
        <begin position="229"/>
        <end position="274"/>
    </location>
</feature>
<protein>
    <submittedName>
        <fullName evidence="6">Flagellar hook-basal body protein</fullName>
    </submittedName>
</protein>
<evidence type="ECO:0000256" key="2">
    <source>
        <dbReference type="RuleBase" id="RU362116"/>
    </source>
</evidence>
<dbReference type="InterPro" id="IPR010930">
    <property type="entry name" value="Flg_bb/hook_C_dom"/>
</dbReference>
<dbReference type="NCBIfam" id="TIGR03506">
    <property type="entry name" value="FlgEFG_subfam"/>
    <property type="match status" value="1"/>
</dbReference>
<dbReference type="GO" id="GO:0009425">
    <property type="term" value="C:bacterial-type flagellum basal body"/>
    <property type="evidence" value="ECO:0007669"/>
    <property type="project" value="UniProtKB-SubCell"/>
</dbReference>
<evidence type="ECO:0000313" key="7">
    <source>
        <dbReference type="Proteomes" id="UP000214746"/>
    </source>
</evidence>
<dbReference type="Pfam" id="PF06429">
    <property type="entry name" value="Flg_bbr_C"/>
    <property type="match status" value="1"/>
</dbReference>